<comment type="caution">
    <text evidence="2">The sequence shown here is derived from an EMBL/GenBank/DDBJ whole genome shotgun (WGS) entry which is preliminary data.</text>
</comment>
<reference evidence="2" key="1">
    <citation type="submission" date="2020-12" db="EMBL/GenBank/DDBJ databases">
        <title>Vagococcus allomyrinae sp. nov. and Enterococcus lavae sp. nov., isolated from the larvae of Allomyrina dichotoma.</title>
        <authorList>
            <person name="Lee S.D."/>
        </authorList>
    </citation>
    <scope>NUCLEOTIDE SEQUENCE</scope>
    <source>
        <strain evidence="2">BWB3-3</strain>
    </source>
</reference>
<feature type="coiled-coil region" evidence="1">
    <location>
        <begin position="25"/>
        <end position="68"/>
    </location>
</feature>
<sequence>MANVKQTRFFEFSNQGSFYYALVKAQSKEQAIEEYCKQVSSIETEDDKEDIEQNLTELSLKQAILEMKKFTGEDGGIVSSEEILDQIADDELSILAVDSSLL</sequence>
<evidence type="ECO:0000256" key="1">
    <source>
        <dbReference type="SAM" id="Coils"/>
    </source>
</evidence>
<dbReference type="AlphaFoldDB" id="A0A940PH70"/>
<keyword evidence="1" id="KW-0175">Coiled coil</keyword>
<evidence type="ECO:0000313" key="3">
    <source>
        <dbReference type="Proteomes" id="UP000674938"/>
    </source>
</evidence>
<proteinExistence type="predicted"/>
<organism evidence="2 3">
    <name type="scientific">Vagococcus allomyrinae</name>
    <dbReference type="NCBI Taxonomy" id="2794353"/>
    <lineage>
        <taxon>Bacteria</taxon>
        <taxon>Bacillati</taxon>
        <taxon>Bacillota</taxon>
        <taxon>Bacilli</taxon>
        <taxon>Lactobacillales</taxon>
        <taxon>Enterococcaceae</taxon>
        <taxon>Vagococcus</taxon>
    </lineage>
</organism>
<keyword evidence="3" id="KW-1185">Reference proteome</keyword>
<accession>A0A940PH70</accession>
<protein>
    <submittedName>
        <fullName evidence="2">Uncharacterized protein</fullName>
    </submittedName>
</protein>
<dbReference type="RefSeq" id="WP_209533119.1">
    <property type="nucleotide sequence ID" value="NZ_JAEEGA010000033.1"/>
</dbReference>
<dbReference type="EMBL" id="JAEEGA010000033">
    <property type="protein sequence ID" value="MBP1044567.1"/>
    <property type="molecule type" value="Genomic_DNA"/>
</dbReference>
<gene>
    <name evidence="2" type="ORF">I6N95_26505</name>
</gene>
<evidence type="ECO:0000313" key="2">
    <source>
        <dbReference type="EMBL" id="MBP1044567.1"/>
    </source>
</evidence>
<name>A0A940PH70_9ENTE</name>
<dbReference type="Proteomes" id="UP000674938">
    <property type="component" value="Unassembled WGS sequence"/>
</dbReference>